<keyword evidence="3" id="KW-0804">Transcription</keyword>
<dbReference type="RefSeq" id="WP_154809817.1">
    <property type="nucleotide sequence ID" value="NZ_VIAQ01000015.1"/>
</dbReference>
<dbReference type="PANTHER" id="PTHR33204">
    <property type="entry name" value="TRANSCRIPTIONAL REGULATOR, MARR FAMILY"/>
    <property type="match status" value="1"/>
</dbReference>
<sequence length="117" mass="14216">MSVEKRKLSETNKKKCNETNKQNLILIFKFMGKKWTLPILGEFYYRRPLRFTELRNELKMNPKLLSTRLKEMESYGILERKAYKELPPRVEYSLTPKGVELLECFEYLGKWTQKWME</sequence>
<evidence type="ECO:0000259" key="4">
    <source>
        <dbReference type="PROSITE" id="PS51118"/>
    </source>
</evidence>
<evidence type="ECO:0000256" key="2">
    <source>
        <dbReference type="ARBA" id="ARBA00023125"/>
    </source>
</evidence>
<keyword evidence="6" id="KW-1185">Reference proteome</keyword>
<dbReference type="EMBL" id="VIAQ01000015">
    <property type="protein sequence ID" value="TQD25090.1"/>
    <property type="molecule type" value="Genomic_DNA"/>
</dbReference>
<organism evidence="5 6">
    <name type="scientific">Methanolobus vulcani</name>
    <dbReference type="NCBI Taxonomy" id="38026"/>
    <lineage>
        <taxon>Archaea</taxon>
        <taxon>Methanobacteriati</taxon>
        <taxon>Methanobacteriota</taxon>
        <taxon>Stenosarchaea group</taxon>
        <taxon>Methanomicrobia</taxon>
        <taxon>Methanosarcinales</taxon>
        <taxon>Methanosarcinaceae</taxon>
        <taxon>Methanolobus</taxon>
    </lineage>
</organism>
<evidence type="ECO:0000313" key="5">
    <source>
        <dbReference type="EMBL" id="TQD25090.1"/>
    </source>
</evidence>
<dbReference type="Gene3D" id="1.10.10.10">
    <property type="entry name" value="Winged helix-like DNA-binding domain superfamily/Winged helix DNA-binding domain"/>
    <property type="match status" value="1"/>
</dbReference>
<name>A0A7Z8KMX0_9EURY</name>
<dbReference type="GO" id="GO:0003677">
    <property type="term" value="F:DNA binding"/>
    <property type="evidence" value="ECO:0007669"/>
    <property type="project" value="UniProtKB-KW"/>
</dbReference>
<dbReference type="InterPro" id="IPR036390">
    <property type="entry name" value="WH_DNA-bd_sf"/>
</dbReference>
<dbReference type="AlphaFoldDB" id="A0A7Z8KMX0"/>
<feature type="domain" description="HTH hxlR-type" evidence="4">
    <location>
        <begin position="16"/>
        <end position="117"/>
    </location>
</feature>
<comment type="caution">
    <text evidence="5">The sequence shown here is derived from an EMBL/GenBank/DDBJ whole genome shotgun (WGS) entry which is preliminary data.</text>
</comment>
<reference evidence="5 6" key="1">
    <citation type="submission" date="2019-06" db="EMBL/GenBank/DDBJ databases">
        <title>Draft genome sequence of Methanolobus vulcani B1d.</title>
        <authorList>
            <person name="Creighbaum A.J."/>
            <person name="Ticak T."/>
            <person name="Hariraju D."/>
            <person name="Arivett B.A."/>
            <person name="Ferguson D.J.Jr."/>
        </authorList>
    </citation>
    <scope>NUCLEOTIDE SEQUENCE [LARGE SCALE GENOMIC DNA]</scope>
    <source>
        <strain evidence="5 6">B1d</strain>
    </source>
</reference>
<dbReference type="PROSITE" id="PS51118">
    <property type="entry name" value="HTH_HXLR"/>
    <property type="match status" value="1"/>
</dbReference>
<dbReference type="SUPFAM" id="SSF46785">
    <property type="entry name" value="Winged helix' DNA-binding domain"/>
    <property type="match status" value="1"/>
</dbReference>
<evidence type="ECO:0000256" key="3">
    <source>
        <dbReference type="ARBA" id="ARBA00023163"/>
    </source>
</evidence>
<dbReference type="OrthoDB" id="10490at2157"/>
<dbReference type="PANTHER" id="PTHR33204:SF18">
    <property type="entry name" value="TRANSCRIPTIONAL REGULATORY PROTEIN"/>
    <property type="match status" value="1"/>
</dbReference>
<keyword evidence="1" id="KW-0805">Transcription regulation</keyword>
<dbReference type="Proteomes" id="UP000319335">
    <property type="component" value="Unassembled WGS sequence"/>
</dbReference>
<dbReference type="InterPro" id="IPR036388">
    <property type="entry name" value="WH-like_DNA-bd_sf"/>
</dbReference>
<dbReference type="Pfam" id="PF01638">
    <property type="entry name" value="HxlR"/>
    <property type="match status" value="1"/>
</dbReference>
<keyword evidence="2" id="KW-0238">DNA-binding</keyword>
<protein>
    <submittedName>
        <fullName evidence="5">Helix-turn-helix transcriptional regulator</fullName>
    </submittedName>
</protein>
<evidence type="ECO:0000256" key="1">
    <source>
        <dbReference type="ARBA" id="ARBA00023015"/>
    </source>
</evidence>
<accession>A0A7Z8KMX0</accession>
<evidence type="ECO:0000313" key="6">
    <source>
        <dbReference type="Proteomes" id="UP000319335"/>
    </source>
</evidence>
<gene>
    <name evidence="5" type="ORF">FKV42_08545</name>
</gene>
<dbReference type="InterPro" id="IPR002577">
    <property type="entry name" value="HTH_HxlR"/>
</dbReference>
<proteinExistence type="predicted"/>